<dbReference type="Pfam" id="PF02431">
    <property type="entry name" value="Chalcone"/>
    <property type="match status" value="1"/>
</dbReference>
<dbReference type="InterPro" id="IPR016089">
    <property type="entry name" value="Chalcone_isomerase_bundle_sf"/>
</dbReference>
<protein>
    <recommendedName>
        <fullName evidence="7">Chalcone-flavonone isomerase family protein</fullName>
    </recommendedName>
</protein>
<dbReference type="KEGG" id="qsa:O6P43_009389"/>
<evidence type="ECO:0000313" key="10">
    <source>
        <dbReference type="Proteomes" id="UP001163823"/>
    </source>
</evidence>
<dbReference type="InterPro" id="IPR044164">
    <property type="entry name" value="CFI"/>
</dbReference>
<name>A0AAD7PY58_QUISA</name>
<keyword evidence="10" id="KW-1185">Reference proteome</keyword>
<evidence type="ECO:0000256" key="2">
    <source>
        <dbReference type="ARBA" id="ARBA00007166"/>
    </source>
</evidence>
<proteinExistence type="inferred from homology"/>
<comment type="function">
    <text evidence="5">Catalyzes the intramolecular cyclization of bicyclic chalcones into tricyclic (S)-flavanones. Responsible for the isomerization of 4,2',4',6'-tetrahydroxychalcone (also termed chalcone) into naringenin.</text>
</comment>
<keyword evidence="4" id="KW-0284">Flavonoid biosynthesis</keyword>
<evidence type="ECO:0000256" key="1">
    <source>
        <dbReference type="ARBA" id="ARBA00004966"/>
    </source>
</evidence>
<keyword evidence="3 9" id="KW-0413">Isomerase</keyword>
<gene>
    <name evidence="9" type="ORF">O6P43_009389</name>
</gene>
<dbReference type="SUPFAM" id="SSF54626">
    <property type="entry name" value="Chalcone isomerase"/>
    <property type="match status" value="1"/>
</dbReference>
<dbReference type="InterPro" id="IPR016087">
    <property type="entry name" value="Chalcone_isomerase"/>
</dbReference>
<dbReference type="PANTHER" id="PTHR28039">
    <property type="entry name" value="CHALCONE--FLAVONONE ISOMERASE 1-RELATED"/>
    <property type="match status" value="1"/>
</dbReference>
<evidence type="ECO:0000256" key="3">
    <source>
        <dbReference type="ARBA" id="ARBA00023235"/>
    </source>
</evidence>
<feature type="domain" description="Chalcone isomerase" evidence="8">
    <location>
        <begin position="13"/>
        <end position="214"/>
    </location>
</feature>
<dbReference type="Proteomes" id="UP001163823">
    <property type="component" value="Chromosome 4"/>
</dbReference>
<evidence type="ECO:0000313" key="9">
    <source>
        <dbReference type="EMBL" id="KAJ7971340.1"/>
    </source>
</evidence>
<comment type="similarity">
    <text evidence="2 7">Belongs to the chalcone isomerase family.</text>
</comment>
<dbReference type="InterPro" id="IPR016088">
    <property type="entry name" value="Chalcone_isomerase_3-sand"/>
</dbReference>
<evidence type="ECO:0000256" key="5">
    <source>
        <dbReference type="ARBA" id="ARBA00025429"/>
    </source>
</evidence>
<dbReference type="Gene3D" id="3.50.70.10">
    <property type="match status" value="1"/>
</dbReference>
<comment type="caution">
    <text evidence="9">The sequence shown here is derived from an EMBL/GenBank/DDBJ whole genome shotgun (WGS) entry which is preliminary data.</text>
</comment>
<dbReference type="AlphaFoldDB" id="A0AAD7PY58"/>
<organism evidence="9 10">
    <name type="scientific">Quillaja saponaria</name>
    <name type="common">Soap bark tree</name>
    <dbReference type="NCBI Taxonomy" id="32244"/>
    <lineage>
        <taxon>Eukaryota</taxon>
        <taxon>Viridiplantae</taxon>
        <taxon>Streptophyta</taxon>
        <taxon>Embryophyta</taxon>
        <taxon>Tracheophyta</taxon>
        <taxon>Spermatophyta</taxon>
        <taxon>Magnoliopsida</taxon>
        <taxon>eudicotyledons</taxon>
        <taxon>Gunneridae</taxon>
        <taxon>Pentapetalae</taxon>
        <taxon>rosids</taxon>
        <taxon>fabids</taxon>
        <taxon>Fabales</taxon>
        <taxon>Quillajaceae</taxon>
        <taxon>Quillaja</taxon>
    </lineage>
</organism>
<reference evidence="9" key="1">
    <citation type="journal article" date="2023" name="Science">
        <title>Elucidation of the pathway for biosynthesis of saponin adjuvants from the soapbark tree.</title>
        <authorList>
            <person name="Reed J."/>
            <person name="Orme A."/>
            <person name="El-Demerdash A."/>
            <person name="Owen C."/>
            <person name="Martin L.B.B."/>
            <person name="Misra R.C."/>
            <person name="Kikuchi S."/>
            <person name="Rejzek M."/>
            <person name="Martin A.C."/>
            <person name="Harkess A."/>
            <person name="Leebens-Mack J."/>
            <person name="Louveau T."/>
            <person name="Stephenson M.J."/>
            <person name="Osbourn A."/>
        </authorList>
    </citation>
    <scope>NUCLEOTIDE SEQUENCE</scope>
    <source>
        <strain evidence="9">S10</strain>
    </source>
</reference>
<comment type="pathway">
    <text evidence="1">Secondary metabolite biosynthesis; flavonoid biosynthesis.</text>
</comment>
<dbReference type="GO" id="GO:0045430">
    <property type="term" value="F:chalcone isomerase activity"/>
    <property type="evidence" value="ECO:0007669"/>
    <property type="project" value="UniProtKB-EC"/>
</dbReference>
<evidence type="ECO:0000259" key="8">
    <source>
        <dbReference type="Pfam" id="PF02431"/>
    </source>
</evidence>
<comment type="catalytic activity">
    <reaction evidence="6">
        <text>a chalcone = a flavanone.</text>
        <dbReference type="EC" id="5.5.1.6"/>
    </reaction>
</comment>
<dbReference type="InterPro" id="IPR036298">
    <property type="entry name" value="Chalcone_isomerase_sf"/>
</dbReference>
<sequence length="235" mass="25426">MALTPSSVTGIQVDNVEFPPTVKPPGSIKTLFLGGAGVRGLLIDGNFVHFTAIGVYLEDNAVPSLAVKWKGKSAEELTESVEFFNDIIRGPFERFIRVTFLKQLTGEQFTVNLSKTLVANWKSAGIYTELEGKAIEKFLAAFKDQIFLPGSFVMFTLSPNKPLTITLSKDGSIPEAGTAVIETKLLGEAFLESVIGENGVSPGAKQSLAERLSVLFKDEKVAKEEKPEVVEAQST</sequence>
<dbReference type="PANTHER" id="PTHR28039:SF8">
    <property type="entry name" value="CHALCONE--FLAVANONE ISOMERASE 1-RELATED"/>
    <property type="match status" value="1"/>
</dbReference>
<evidence type="ECO:0000256" key="6">
    <source>
        <dbReference type="ARBA" id="ARBA00034056"/>
    </source>
</evidence>
<evidence type="ECO:0000256" key="4">
    <source>
        <dbReference type="ARBA" id="ARBA00023241"/>
    </source>
</evidence>
<dbReference type="Gene3D" id="1.10.890.20">
    <property type="match status" value="1"/>
</dbReference>
<evidence type="ECO:0000256" key="7">
    <source>
        <dbReference type="RuleBase" id="RU361158"/>
    </source>
</evidence>
<accession>A0AAD7PY58</accession>
<dbReference type="GO" id="GO:0009813">
    <property type="term" value="P:flavonoid biosynthetic process"/>
    <property type="evidence" value="ECO:0007669"/>
    <property type="project" value="UniProtKB-KW"/>
</dbReference>
<dbReference type="EMBL" id="JARAOO010000004">
    <property type="protein sequence ID" value="KAJ7971340.1"/>
    <property type="molecule type" value="Genomic_DNA"/>
</dbReference>